<dbReference type="HOGENOM" id="CLU_806508_0_0_1"/>
<name>A0A0A2W306_BEABA</name>
<dbReference type="Proteomes" id="UP000030106">
    <property type="component" value="Unassembled WGS sequence"/>
</dbReference>
<gene>
    <name evidence="1" type="ORF">BBAD15_g1260</name>
</gene>
<evidence type="ECO:0000313" key="2">
    <source>
        <dbReference type="Proteomes" id="UP000030106"/>
    </source>
</evidence>
<comment type="caution">
    <text evidence="1">The sequence shown here is derived from an EMBL/GenBank/DDBJ whole genome shotgun (WGS) entry which is preliminary data.</text>
</comment>
<dbReference type="EMBL" id="ANFO01000065">
    <property type="protein sequence ID" value="KGQ13012.1"/>
    <property type="molecule type" value="Genomic_DNA"/>
</dbReference>
<accession>A0A0A2W306</accession>
<protein>
    <submittedName>
        <fullName evidence="1">Uncharacterized protein</fullName>
    </submittedName>
</protein>
<reference evidence="1 2" key="1">
    <citation type="submission" date="2012-10" db="EMBL/GenBank/DDBJ databases">
        <title>Genome sequencing and analysis of entomopathogenic fungi Beauveria bassiana D1-5.</title>
        <authorList>
            <person name="Li Q."/>
            <person name="Wang L."/>
            <person name="Zhang Z."/>
            <person name="Wang Q."/>
            <person name="Ren J."/>
            <person name="Wang M."/>
            <person name="Xu W."/>
            <person name="Wang J."/>
            <person name="Lu Y."/>
            <person name="Du Q."/>
            <person name="Sun Z."/>
        </authorList>
    </citation>
    <scope>NUCLEOTIDE SEQUENCE [LARGE SCALE GENOMIC DNA]</scope>
    <source>
        <strain evidence="1 2">D1-5</strain>
    </source>
</reference>
<sequence length="344" mass="37521">MANHDSTTTANPQSLGFQPVTQSEISALLKTPLGTSNDLFQVLDICERYAEVLIENKDIVERMALCGRLYAGLEVLKVVLDKPLPEHLIESLTAENSDIEVHACPLTPESDLMREYCSALTLVLLNQQESAEQQKTITGLLFEMINALAEDLKSPRFPVNPGGNPARDGLAFIVLGGEQHHFCARLQHGFVGGADQHHRHVVRHLHGFLLAVEFHRHGAPVAVHQGADGAVGHGVHLAVGGLKRIEPFPGAAQARRKNVNFQRLERAVRLWHGGGADKTVGLDVAHLRLAHAVDSGFIRQANGELFALPGGDLQRGIIDRVNGAAHRGDDIVRRRRANAQQQEA</sequence>
<proteinExistence type="predicted"/>
<organism evidence="1 2">
    <name type="scientific">Beauveria bassiana D1-5</name>
    <dbReference type="NCBI Taxonomy" id="1245745"/>
    <lineage>
        <taxon>Eukaryota</taxon>
        <taxon>Fungi</taxon>
        <taxon>Dikarya</taxon>
        <taxon>Ascomycota</taxon>
        <taxon>Pezizomycotina</taxon>
        <taxon>Sordariomycetes</taxon>
        <taxon>Hypocreomycetidae</taxon>
        <taxon>Hypocreales</taxon>
        <taxon>Cordycipitaceae</taxon>
        <taxon>Beauveria</taxon>
    </lineage>
</organism>
<dbReference type="AlphaFoldDB" id="A0A0A2W306"/>
<evidence type="ECO:0000313" key="1">
    <source>
        <dbReference type="EMBL" id="KGQ13012.1"/>
    </source>
</evidence>